<dbReference type="GO" id="GO:0030170">
    <property type="term" value="F:pyridoxal phosphate binding"/>
    <property type="evidence" value="ECO:0007669"/>
    <property type="project" value="UniProtKB-UniRule"/>
</dbReference>
<gene>
    <name evidence="5" type="ORF">TDIB3V08_LOCUS7689</name>
</gene>
<evidence type="ECO:0000256" key="1">
    <source>
        <dbReference type="ARBA" id="ARBA00022898"/>
    </source>
</evidence>
<dbReference type="AlphaFoldDB" id="A0A7R8Z9R7"/>
<protein>
    <recommendedName>
        <fullName evidence="2">Pyridoxal phosphate homeostasis protein</fullName>
        <shortName evidence="2">PLP homeostasis protein</shortName>
    </recommendedName>
</protein>
<evidence type="ECO:0000259" key="4">
    <source>
        <dbReference type="Pfam" id="PF01168"/>
    </source>
</evidence>
<dbReference type="PANTHER" id="PTHR10146">
    <property type="entry name" value="PROLINE SYNTHETASE CO-TRANSCRIBED BACTERIAL HOMOLOG PROTEIN"/>
    <property type="match status" value="1"/>
</dbReference>
<reference evidence="5" key="1">
    <citation type="submission" date="2020-11" db="EMBL/GenBank/DDBJ databases">
        <authorList>
            <person name="Tran Van P."/>
        </authorList>
    </citation>
    <scope>NUCLEOTIDE SEQUENCE</scope>
</reference>
<dbReference type="HAMAP" id="MF_02087">
    <property type="entry name" value="PLP_homeostasis"/>
    <property type="match status" value="1"/>
</dbReference>
<sequence>MEHILNPGFESKPPRHQQTRLDELDVGIIHVPAERKNPIYRVRKLRIIIVPVSIMFLTKDKDSVDSSIRYCGVDLLRSTTHLTDTESVDGAFRKICQKPNKIIHNVQMIRKIMSEIDVVKGLKHVWERIEVASSKRPINLQKCKPRLVAVSKTKPKELIIDSYNAGQRHFGENYVQELILEKCPEICWHFIGLLQRNKVNKIVSAPNLYLVETVESEKVASSLNTAWLKSRKADEKLRVMVQVNTSGEEEKNGCSPAEVASLVKFVLENCKSLEFVGIMTIGKYGYDTSQGLNPDFLSLVQVREEVCKSLGLCAAQVELSMGMSDDFEQAIELGSTNVRVGSSIFGYREKKPSTKITEKITEGIHNVKV</sequence>
<dbReference type="FunFam" id="3.20.20.10:FF:000007">
    <property type="entry name" value="Pyridoxal phosphate homeostasis protein"/>
    <property type="match status" value="1"/>
</dbReference>
<evidence type="ECO:0000256" key="3">
    <source>
        <dbReference type="RuleBase" id="RU004514"/>
    </source>
</evidence>
<dbReference type="InterPro" id="IPR029066">
    <property type="entry name" value="PLP-binding_barrel"/>
</dbReference>
<dbReference type="PANTHER" id="PTHR10146:SF14">
    <property type="entry name" value="PYRIDOXAL PHOSPHATE HOMEOSTASIS PROTEIN"/>
    <property type="match status" value="1"/>
</dbReference>
<feature type="domain" description="Alanine racemase N-terminal" evidence="4">
    <location>
        <begin position="145"/>
        <end position="348"/>
    </location>
</feature>
<dbReference type="InterPro" id="IPR001608">
    <property type="entry name" value="Ala_racemase_N"/>
</dbReference>
<accession>A0A7R8Z9R7</accession>
<keyword evidence="1 2" id="KW-0663">Pyridoxal phosphate</keyword>
<dbReference type="NCBIfam" id="TIGR00044">
    <property type="entry name" value="YggS family pyridoxal phosphate-dependent enzyme"/>
    <property type="match status" value="1"/>
</dbReference>
<dbReference type="Pfam" id="PF01168">
    <property type="entry name" value="Ala_racemase_N"/>
    <property type="match status" value="1"/>
</dbReference>
<proteinExistence type="inferred from homology"/>
<dbReference type="Gene3D" id="3.20.20.10">
    <property type="entry name" value="Alanine racemase"/>
    <property type="match status" value="1"/>
</dbReference>
<name>A0A7R8Z9R7_TIMDO</name>
<evidence type="ECO:0000256" key="2">
    <source>
        <dbReference type="HAMAP-Rule" id="MF_03225"/>
    </source>
</evidence>
<dbReference type="PROSITE" id="PS01211">
    <property type="entry name" value="UPF0001"/>
    <property type="match status" value="1"/>
</dbReference>
<dbReference type="InterPro" id="IPR011078">
    <property type="entry name" value="PyrdxlP_homeostasis"/>
</dbReference>
<evidence type="ECO:0000313" key="5">
    <source>
        <dbReference type="EMBL" id="CAD7201490.1"/>
    </source>
</evidence>
<dbReference type="SUPFAM" id="SSF51419">
    <property type="entry name" value="PLP-binding barrel"/>
    <property type="match status" value="1"/>
</dbReference>
<dbReference type="CDD" id="cd06822">
    <property type="entry name" value="PLPDE_III_YBL036c_euk"/>
    <property type="match status" value="1"/>
</dbReference>
<comment type="function">
    <text evidence="2">Pyridoxal 5'-phosphate (PLP)-binding protein, which may be involved in intracellular homeostatic regulation of pyridoxal 5'-phosphate (PLP), the active form of vitamin B6.</text>
</comment>
<feature type="modified residue" description="N6-(pyridoxal phosphate)lysine" evidence="2">
    <location>
        <position position="152"/>
    </location>
</feature>
<comment type="similarity">
    <text evidence="2 3">Belongs to the pyridoxal phosphate-binding protein YggS/PROSC family.</text>
</comment>
<organism evidence="5">
    <name type="scientific">Timema douglasi</name>
    <name type="common">Walking stick</name>
    <dbReference type="NCBI Taxonomy" id="61478"/>
    <lineage>
        <taxon>Eukaryota</taxon>
        <taxon>Metazoa</taxon>
        <taxon>Ecdysozoa</taxon>
        <taxon>Arthropoda</taxon>
        <taxon>Hexapoda</taxon>
        <taxon>Insecta</taxon>
        <taxon>Pterygota</taxon>
        <taxon>Neoptera</taxon>
        <taxon>Polyneoptera</taxon>
        <taxon>Phasmatodea</taxon>
        <taxon>Timematodea</taxon>
        <taxon>Timematoidea</taxon>
        <taxon>Timematidae</taxon>
        <taxon>Timema</taxon>
    </lineage>
</organism>
<dbReference type="EMBL" id="OA568403">
    <property type="protein sequence ID" value="CAD7201490.1"/>
    <property type="molecule type" value="Genomic_DNA"/>
</dbReference>